<organism evidence="2 3">
    <name type="scientific">Rubroshorea leprosula</name>
    <dbReference type="NCBI Taxonomy" id="152421"/>
    <lineage>
        <taxon>Eukaryota</taxon>
        <taxon>Viridiplantae</taxon>
        <taxon>Streptophyta</taxon>
        <taxon>Embryophyta</taxon>
        <taxon>Tracheophyta</taxon>
        <taxon>Spermatophyta</taxon>
        <taxon>Magnoliopsida</taxon>
        <taxon>eudicotyledons</taxon>
        <taxon>Gunneridae</taxon>
        <taxon>Pentapetalae</taxon>
        <taxon>rosids</taxon>
        <taxon>malvids</taxon>
        <taxon>Malvales</taxon>
        <taxon>Dipterocarpaceae</taxon>
        <taxon>Rubroshorea</taxon>
    </lineage>
</organism>
<evidence type="ECO:0000313" key="3">
    <source>
        <dbReference type="Proteomes" id="UP001054252"/>
    </source>
</evidence>
<accession>A0AAV5JIC2</accession>
<protein>
    <recommendedName>
        <fullName evidence="4">Transposase MuDR plant domain-containing protein</fullName>
    </recommendedName>
</protein>
<feature type="region of interest" description="Disordered" evidence="1">
    <location>
        <begin position="140"/>
        <end position="162"/>
    </location>
</feature>
<evidence type="ECO:0000313" key="2">
    <source>
        <dbReference type="EMBL" id="GKV11092.1"/>
    </source>
</evidence>
<evidence type="ECO:0000256" key="1">
    <source>
        <dbReference type="SAM" id="MobiDB-lite"/>
    </source>
</evidence>
<keyword evidence="3" id="KW-1185">Reference proteome</keyword>
<gene>
    <name evidence="2" type="ORF">SLEP1_g22377</name>
</gene>
<feature type="compositionally biased region" description="Acidic residues" evidence="1">
    <location>
        <begin position="146"/>
        <end position="162"/>
    </location>
</feature>
<reference evidence="2 3" key="1">
    <citation type="journal article" date="2021" name="Commun. Biol.">
        <title>The genome of Shorea leprosula (Dipterocarpaceae) highlights the ecological relevance of drought in aseasonal tropical rainforests.</title>
        <authorList>
            <person name="Ng K.K.S."/>
            <person name="Kobayashi M.J."/>
            <person name="Fawcett J.A."/>
            <person name="Hatakeyama M."/>
            <person name="Paape T."/>
            <person name="Ng C.H."/>
            <person name="Ang C.C."/>
            <person name="Tnah L.H."/>
            <person name="Lee C.T."/>
            <person name="Nishiyama T."/>
            <person name="Sese J."/>
            <person name="O'Brien M.J."/>
            <person name="Copetti D."/>
            <person name="Mohd Noor M.I."/>
            <person name="Ong R.C."/>
            <person name="Putra M."/>
            <person name="Sireger I.Z."/>
            <person name="Indrioko S."/>
            <person name="Kosugi Y."/>
            <person name="Izuno A."/>
            <person name="Isagi Y."/>
            <person name="Lee S.L."/>
            <person name="Shimizu K.K."/>
        </authorList>
    </citation>
    <scope>NUCLEOTIDE SEQUENCE [LARGE SCALE GENOMIC DNA]</scope>
    <source>
        <strain evidence="2">214</strain>
    </source>
</reference>
<sequence>MRYLLNERGIIDVYIEHVCDEPNTLELLKGGTVPHEAVDEGIMHFSRSDEDIREGCVTQNSQPTPTCNEALETTEGDVDKTYAVHGGDASQQQDPEHNDHDDEDFLDNVHSDVDDEEVLECIRNKKKHKTRIDSHGDLGFDSSFENNEDEFEVSSEDSGDYTIMDEDELEEEKGDVKTTRNGDLWFNPSWADVWFEVGMKVEHVAQFKKAIVKYQIQKGCRLKPVKSDPTRQRIYYVDRLYNWQIFASFDKNDQIFKVKTYYRQHTCFRSLKSNMVGSRVLVEHHRNRIFANLQIRISELVRFSHLELGVHVSRDKCKLAKNKIMKEVKETHVNEFT</sequence>
<comment type="caution">
    <text evidence="2">The sequence shown here is derived from an EMBL/GenBank/DDBJ whole genome shotgun (WGS) entry which is preliminary data.</text>
</comment>
<dbReference type="Proteomes" id="UP001054252">
    <property type="component" value="Unassembled WGS sequence"/>
</dbReference>
<feature type="region of interest" description="Disordered" evidence="1">
    <location>
        <begin position="85"/>
        <end position="109"/>
    </location>
</feature>
<evidence type="ECO:0008006" key="4">
    <source>
        <dbReference type="Google" id="ProtNLM"/>
    </source>
</evidence>
<dbReference type="EMBL" id="BPVZ01000033">
    <property type="protein sequence ID" value="GKV11092.1"/>
    <property type="molecule type" value="Genomic_DNA"/>
</dbReference>
<proteinExistence type="predicted"/>
<dbReference type="AlphaFoldDB" id="A0AAV5JIC2"/>
<dbReference type="PANTHER" id="PTHR31973:SF187">
    <property type="entry name" value="MUTATOR TRANSPOSASE MUDRA PROTEIN"/>
    <property type="match status" value="1"/>
</dbReference>
<name>A0AAV5JIC2_9ROSI</name>
<dbReference type="PANTHER" id="PTHR31973">
    <property type="entry name" value="POLYPROTEIN, PUTATIVE-RELATED"/>
    <property type="match status" value="1"/>
</dbReference>